<dbReference type="SUPFAM" id="SSF46785">
    <property type="entry name" value="Winged helix' DNA-binding domain"/>
    <property type="match status" value="1"/>
</dbReference>
<accession>A0A1G2MLZ2</accession>
<dbReference type="PANTHER" id="PTHR34293">
    <property type="entry name" value="HTH-TYPE TRANSCRIPTIONAL REGULATOR TRMBL2"/>
    <property type="match status" value="1"/>
</dbReference>
<reference evidence="2 3" key="1">
    <citation type="journal article" date="2016" name="Nat. Commun.">
        <title>Thousands of microbial genomes shed light on interconnected biogeochemical processes in an aquifer system.</title>
        <authorList>
            <person name="Anantharaman K."/>
            <person name="Brown C.T."/>
            <person name="Hug L.A."/>
            <person name="Sharon I."/>
            <person name="Castelle C.J."/>
            <person name="Probst A.J."/>
            <person name="Thomas B.C."/>
            <person name="Singh A."/>
            <person name="Wilkins M.J."/>
            <person name="Karaoz U."/>
            <person name="Brodie E.L."/>
            <person name="Williams K.H."/>
            <person name="Hubbard S.S."/>
            <person name="Banfield J.F."/>
        </authorList>
    </citation>
    <scope>NUCLEOTIDE SEQUENCE [LARGE SCALE GENOMIC DNA]</scope>
</reference>
<dbReference type="STRING" id="1802306.A3C72_04895"/>
<evidence type="ECO:0000313" key="2">
    <source>
        <dbReference type="EMBL" id="OHA24873.1"/>
    </source>
</evidence>
<evidence type="ECO:0000313" key="3">
    <source>
        <dbReference type="Proteomes" id="UP000177130"/>
    </source>
</evidence>
<dbReference type="AlphaFoldDB" id="A0A1G2MLZ2"/>
<gene>
    <name evidence="2" type="ORF">A3C72_04895</name>
</gene>
<dbReference type="EMBL" id="MHRK01000003">
    <property type="protein sequence ID" value="OHA24873.1"/>
    <property type="molecule type" value="Genomic_DNA"/>
</dbReference>
<evidence type="ECO:0000259" key="1">
    <source>
        <dbReference type="Pfam" id="PF01978"/>
    </source>
</evidence>
<dbReference type="PANTHER" id="PTHR34293:SF1">
    <property type="entry name" value="HTH-TYPE TRANSCRIPTIONAL REGULATOR TRMBL2"/>
    <property type="match status" value="1"/>
</dbReference>
<dbReference type="InterPro" id="IPR036388">
    <property type="entry name" value="WH-like_DNA-bd_sf"/>
</dbReference>
<sequence>MAINTTLKELGLNDKEIEVYLTLLKNGKATPSTLSKLTKINRATVYNIAKNLQSKGIIAEDLSGKTLYFTPLPLSNLEQIISRPIRELQEKESIVKKAIDELSLITANKEYPVPKIRFVEENNLEDFLYENIEKWQQSVLVSDKVWWGTQDYTFLEHYGKFVDWYWKQPFAKDAKMYQVSNESQVEKEMHKKHLQPERDIRISQDMNFTSSVWVGGDYLIMIVTKQHPFYLLEIHDATLAHNMREVFKKMWNEALK</sequence>
<comment type="caution">
    <text evidence="2">The sequence shown here is derived from an EMBL/GenBank/DDBJ whole genome shotgun (WGS) entry which is preliminary data.</text>
</comment>
<proteinExistence type="predicted"/>
<dbReference type="InterPro" id="IPR036390">
    <property type="entry name" value="WH_DNA-bd_sf"/>
</dbReference>
<dbReference type="InterPro" id="IPR002831">
    <property type="entry name" value="Tscrpt_reg_TrmB_N"/>
</dbReference>
<organism evidence="2 3">
    <name type="scientific">Candidatus Taylorbacteria bacterium RIFCSPHIGHO2_02_FULL_43_32b</name>
    <dbReference type="NCBI Taxonomy" id="1802306"/>
    <lineage>
        <taxon>Bacteria</taxon>
        <taxon>Candidatus Tayloriibacteriota</taxon>
    </lineage>
</organism>
<name>A0A1G2MLZ2_9BACT</name>
<dbReference type="Gene3D" id="1.10.10.10">
    <property type="entry name" value="Winged helix-like DNA-binding domain superfamily/Winged helix DNA-binding domain"/>
    <property type="match status" value="1"/>
</dbReference>
<dbReference type="Pfam" id="PF01978">
    <property type="entry name" value="TrmB"/>
    <property type="match status" value="1"/>
</dbReference>
<protein>
    <recommendedName>
        <fullName evidence="1">Transcription regulator TrmB N-terminal domain-containing protein</fullName>
    </recommendedName>
</protein>
<feature type="domain" description="Transcription regulator TrmB N-terminal" evidence="1">
    <location>
        <begin position="7"/>
        <end position="68"/>
    </location>
</feature>
<dbReference type="Proteomes" id="UP000177130">
    <property type="component" value="Unassembled WGS sequence"/>
</dbReference>
<dbReference type="InterPro" id="IPR051797">
    <property type="entry name" value="TrmB-like"/>
</dbReference>